<accession>A0AB34G8S1</accession>
<feature type="compositionally biased region" description="Gly residues" evidence="1">
    <location>
        <begin position="8"/>
        <end position="25"/>
    </location>
</feature>
<organism evidence="2 3">
    <name type="scientific">Eschrichtius robustus</name>
    <name type="common">California gray whale</name>
    <name type="synonym">Eschrichtius gibbosus</name>
    <dbReference type="NCBI Taxonomy" id="9764"/>
    <lineage>
        <taxon>Eukaryota</taxon>
        <taxon>Metazoa</taxon>
        <taxon>Chordata</taxon>
        <taxon>Craniata</taxon>
        <taxon>Vertebrata</taxon>
        <taxon>Euteleostomi</taxon>
        <taxon>Mammalia</taxon>
        <taxon>Eutheria</taxon>
        <taxon>Laurasiatheria</taxon>
        <taxon>Artiodactyla</taxon>
        <taxon>Whippomorpha</taxon>
        <taxon>Cetacea</taxon>
        <taxon>Mysticeti</taxon>
        <taxon>Eschrichtiidae</taxon>
        <taxon>Eschrichtius</taxon>
    </lineage>
</organism>
<feature type="compositionally biased region" description="Low complexity" evidence="1">
    <location>
        <begin position="32"/>
        <end position="44"/>
    </location>
</feature>
<evidence type="ECO:0000256" key="1">
    <source>
        <dbReference type="SAM" id="MobiDB-lite"/>
    </source>
</evidence>
<proteinExistence type="predicted"/>
<name>A0AB34G8S1_ESCRO</name>
<comment type="caution">
    <text evidence="2">The sequence shown here is derived from an EMBL/GenBank/DDBJ whole genome shotgun (WGS) entry which is preliminary data.</text>
</comment>
<evidence type="ECO:0000313" key="3">
    <source>
        <dbReference type="Proteomes" id="UP001159641"/>
    </source>
</evidence>
<evidence type="ECO:0000313" key="2">
    <source>
        <dbReference type="EMBL" id="KAJ8775752.1"/>
    </source>
</evidence>
<keyword evidence="3" id="KW-1185">Reference proteome</keyword>
<sequence>MFSDTVQDGGGRPFTGKSKGPGVGVRGLLAEGPRGSARPGRSRGCGWRAEGLREPRPPGSPREAPSGGGAGKVSCRQLSVSPRHAHALVPRSVSSGGHSDVPAPGRGRGPGRAGRAGRAGPGADLLLRAHRAGARGTRHQLLGAAGAPPCSAAAFPLQCPSLKPRSETPLLPLRPRPILPLLWSLSSQQPGAQIQAAGCGAHRAGCSPPAPSAVGALPAALPPNFCGPSPSPLRR</sequence>
<feature type="compositionally biased region" description="Gly residues" evidence="1">
    <location>
        <begin position="106"/>
        <end position="120"/>
    </location>
</feature>
<feature type="region of interest" description="Disordered" evidence="1">
    <location>
        <begin position="88"/>
        <end position="120"/>
    </location>
</feature>
<dbReference type="EMBL" id="JAIQCJ010002574">
    <property type="protein sequence ID" value="KAJ8775752.1"/>
    <property type="molecule type" value="Genomic_DNA"/>
</dbReference>
<feature type="region of interest" description="Disordered" evidence="1">
    <location>
        <begin position="1"/>
        <end position="74"/>
    </location>
</feature>
<dbReference type="Proteomes" id="UP001159641">
    <property type="component" value="Unassembled WGS sequence"/>
</dbReference>
<dbReference type="AlphaFoldDB" id="A0AB34G8S1"/>
<gene>
    <name evidence="2" type="ORF">J1605_016150</name>
</gene>
<protein>
    <submittedName>
        <fullName evidence="2">Uncharacterized protein</fullName>
    </submittedName>
</protein>
<reference evidence="2 3" key="1">
    <citation type="submission" date="2022-11" db="EMBL/GenBank/DDBJ databases">
        <title>Whole genome sequence of Eschrichtius robustus ER-17-0199.</title>
        <authorList>
            <person name="Bruniche-Olsen A."/>
            <person name="Black A.N."/>
            <person name="Fields C.J."/>
            <person name="Walden K."/>
            <person name="Dewoody J.A."/>
        </authorList>
    </citation>
    <scope>NUCLEOTIDE SEQUENCE [LARGE SCALE GENOMIC DNA]</scope>
    <source>
        <strain evidence="2">ER-17-0199</strain>
        <tissue evidence="2">Blubber</tissue>
    </source>
</reference>